<keyword evidence="11" id="KW-1185">Reference proteome</keyword>
<dbReference type="GO" id="GO:0005886">
    <property type="term" value="C:plasma membrane"/>
    <property type="evidence" value="ECO:0007669"/>
    <property type="project" value="UniProtKB-SubCell"/>
</dbReference>
<sequence length="315" mass="34165">MTATALARAAEKTRRNRNRPPWEEPPTAAGQAGKGAVLAFIVLVVLIPLYMVVLTSLSTQGSINQAGGMVLVPHGITVEAYHQIFTNNLVISSLIASLGITAVGTLLSVVVTVLCAYGLSRYRSWGHRPILMLLVVTMFFNGGLIPTFMVVAGLGGYDNFWALILPSAVSVFNILVMRGFFANTSRDLIDAAYVDGAGEWRILTRIVLPTSRAVVAVISLFYAVGYWNTFFNALLYLPDNQKWPLQLVIYTYTLQGNPMPGMGVTQTGTYLGAQQIAPLSIQMAVVTLTLIPILIIYPFVQRHFAKGMLLGAVKG</sequence>
<evidence type="ECO:0000256" key="6">
    <source>
        <dbReference type="ARBA" id="ARBA00023136"/>
    </source>
</evidence>
<dbReference type="SUPFAM" id="SSF161098">
    <property type="entry name" value="MetI-like"/>
    <property type="match status" value="1"/>
</dbReference>
<feature type="region of interest" description="Disordered" evidence="8">
    <location>
        <begin position="8"/>
        <end position="30"/>
    </location>
</feature>
<accession>A0A919J8I4</accession>
<comment type="similarity">
    <text evidence="7">Belongs to the binding-protein-dependent transport system permease family.</text>
</comment>
<reference evidence="10" key="1">
    <citation type="submission" date="2021-01" db="EMBL/GenBank/DDBJ databases">
        <title>Whole genome shotgun sequence of Actinoplanes ferrugineus NBRC 15555.</title>
        <authorList>
            <person name="Komaki H."/>
            <person name="Tamura T."/>
        </authorList>
    </citation>
    <scope>NUCLEOTIDE SEQUENCE</scope>
    <source>
        <strain evidence="10">NBRC 15555</strain>
    </source>
</reference>
<dbReference type="GO" id="GO:0055085">
    <property type="term" value="P:transmembrane transport"/>
    <property type="evidence" value="ECO:0007669"/>
    <property type="project" value="InterPro"/>
</dbReference>
<feature type="transmembrane region" description="Helical" evidence="7">
    <location>
        <begin position="90"/>
        <end position="119"/>
    </location>
</feature>
<evidence type="ECO:0000256" key="7">
    <source>
        <dbReference type="RuleBase" id="RU363032"/>
    </source>
</evidence>
<keyword evidence="3" id="KW-1003">Cell membrane</keyword>
<dbReference type="CDD" id="cd06261">
    <property type="entry name" value="TM_PBP2"/>
    <property type="match status" value="1"/>
</dbReference>
<name>A0A919J8I4_9ACTN</name>
<keyword evidence="6 7" id="KW-0472">Membrane</keyword>
<evidence type="ECO:0000256" key="5">
    <source>
        <dbReference type="ARBA" id="ARBA00022989"/>
    </source>
</evidence>
<dbReference type="AlphaFoldDB" id="A0A919J8I4"/>
<feature type="transmembrane region" description="Helical" evidence="7">
    <location>
        <begin position="35"/>
        <end position="54"/>
    </location>
</feature>
<evidence type="ECO:0000256" key="8">
    <source>
        <dbReference type="SAM" id="MobiDB-lite"/>
    </source>
</evidence>
<dbReference type="InterPro" id="IPR000515">
    <property type="entry name" value="MetI-like"/>
</dbReference>
<keyword evidence="5 7" id="KW-1133">Transmembrane helix</keyword>
<evidence type="ECO:0000256" key="2">
    <source>
        <dbReference type="ARBA" id="ARBA00022448"/>
    </source>
</evidence>
<keyword evidence="2 7" id="KW-0813">Transport</keyword>
<evidence type="ECO:0000259" key="9">
    <source>
        <dbReference type="PROSITE" id="PS50928"/>
    </source>
</evidence>
<dbReference type="RefSeq" id="WP_203822415.1">
    <property type="nucleotide sequence ID" value="NZ_BAAABP010000036.1"/>
</dbReference>
<protein>
    <submittedName>
        <fullName evidence="10">ABC transporter permease</fullName>
    </submittedName>
</protein>
<evidence type="ECO:0000256" key="4">
    <source>
        <dbReference type="ARBA" id="ARBA00022692"/>
    </source>
</evidence>
<dbReference type="PROSITE" id="PS50928">
    <property type="entry name" value="ABC_TM1"/>
    <property type="match status" value="1"/>
</dbReference>
<gene>
    <name evidence="10" type="ORF">Afe05nite_79130</name>
</gene>
<feature type="transmembrane region" description="Helical" evidence="7">
    <location>
        <begin position="160"/>
        <end position="181"/>
    </location>
</feature>
<organism evidence="10 11">
    <name type="scientific">Paractinoplanes ferrugineus</name>
    <dbReference type="NCBI Taxonomy" id="113564"/>
    <lineage>
        <taxon>Bacteria</taxon>
        <taxon>Bacillati</taxon>
        <taxon>Actinomycetota</taxon>
        <taxon>Actinomycetes</taxon>
        <taxon>Micromonosporales</taxon>
        <taxon>Micromonosporaceae</taxon>
        <taxon>Paractinoplanes</taxon>
    </lineage>
</organism>
<feature type="transmembrane region" description="Helical" evidence="7">
    <location>
        <begin position="279"/>
        <end position="300"/>
    </location>
</feature>
<dbReference type="PANTHER" id="PTHR43744">
    <property type="entry name" value="ABC TRANSPORTER PERMEASE PROTEIN MG189-RELATED-RELATED"/>
    <property type="match status" value="1"/>
</dbReference>
<dbReference type="EMBL" id="BOMM01000077">
    <property type="protein sequence ID" value="GIE16073.1"/>
    <property type="molecule type" value="Genomic_DNA"/>
</dbReference>
<evidence type="ECO:0000256" key="3">
    <source>
        <dbReference type="ARBA" id="ARBA00022475"/>
    </source>
</evidence>
<evidence type="ECO:0000313" key="10">
    <source>
        <dbReference type="EMBL" id="GIE16073.1"/>
    </source>
</evidence>
<evidence type="ECO:0000313" key="11">
    <source>
        <dbReference type="Proteomes" id="UP000598174"/>
    </source>
</evidence>
<evidence type="ECO:0000256" key="1">
    <source>
        <dbReference type="ARBA" id="ARBA00004651"/>
    </source>
</evidence>
<dbReference type="Pfam" id="PF00528">
    <property type="entry name" value="BPD_transp_1"/>
    <property type="match status" value="1"/>
</dbReference>
<comment type="subcellular location">
    <subcellularLocation>
        <location evidence="1 7">Cell membrane</location>
        <topology evidence="1 7">Multi-pass membrane protein</topology>
    </subcellularLocation>
</comment>
<proteinExistence type="inferred from homology"/>
<dbReference type="InterPro" id="IPR035906">
    <property type="entry name" value="MetI-like_sf"/>
</dbReference>
<feature type="transmembrane region" description="Helical" evidence="7">
    <location>
        <begin position="131"/>
        <end position="154"/>
    </location>
</feature>
<feature type="transmembrane region" description="Helical" evidence="7">
    <location>
        <begin position="213"/>
        <end position="237"/>
    </location>
</feature>
<dbReference type="Gene3D" id="1.10.3720.10">
    <property type="entry name" value="MetI-like"/>
    <property type="match status" value="1"/>
</dbReference>
<dbReference type="Proteomes" id="UP000598174">
    <property type="component" value="Unassembled WGS sequence"/>
</dbReference>
<keyword evidence="4 7" id="KW-0812">Transmembrane</keyword>
<dbReference type="PANTHER" id="PTHR43744:SF9">
    <property type="entry name" value="POLYGALACTURONAN_RHAMNOGALACTURONAN TRANSPORT SYSTEM PERMEASE PROTEIN YTCP"/>
    <property type="match status" value="1"/>
</dbReference>
<comment type="caution">
    <text evidence="10">The sequence shown here is derived from an EMBL/GenBank/DDBJ whole genome shotgun (WGS) entry which is preliminary data.</text>
</comment>
<feature type="domain" description="ABC transmembrane type-1" evidence="9">
    <location>
        <begin position="94"/>
        <end position="300"/>
    </location>
</feature>